<sequence>MYDDMLVDHKVLNHLKNQIEELDFGHAKMVLIGENIIEENLRESLDWFNRRRGIQMVAWIAIGKPSAEAVLATQTSQERLPGISLLLSFGKTGVESGFIVSEYMFDFFRKQTEWGLDPILPVVEASGNHYTINTSIVFDKIRARLTLNSDETRLFNVIKATVNKVEFEAPIDDSKIFISVDSIKSKYRVYTPRGTPPHVDLRINMSGVIEEAYLKVSSDKLASYQESTEKTGRERIKKLLRRLQKENLDPFGFGLNYRARHFGNVEEEWKAWQSLYPELDFRVQIHLKLEGTGTIK</sequence>
<keyword evidence="3" id="KW-0309">Germination</keyword>
<dbReference type="InterPro" id="IPR046953">
    <property type="entry name" value="Spore_GerAC-like_C"/>
</dbReference>
<dbReference type="GO" id="GO:0009847">
    <property type="term" value="P:spore germination"/>
    <property type="evidence" value="ECO:0007669"/>
    <property type="project" value="InterPro"/>
</dbReference>
<evidence type="ECO:0000256" key="5">
    <source>
        <dbReference type="ARBA" id="ARBA00023136"/>
    </source>
</evidence>
<keyword evidence="7" id="KW-0449">Lipoprotein</keyword>
<keyword evidence="4" id="KW-0732">Signal</keyword>
<evidence type="ECO:0000259" key="8">
    <source>
        <dbReference type="Pfam" id="PF05504"/>
    </source>
</evidence>
<dbReference type="Pfam" id="PF05504">
    <property type="entry name" value="Spore_GerAC"/>
    <property type="match status" value="1"/>
</dbReference>
<keyword evidence="5" id="KW-0472">Membrane</keyword>
<comment type="caution">
    <text evidence="10">The sequence shown here is derived from an EMBL/GenBank/DDBJ whole genome shotgun (WGS) entry which is preliminary data.</text>
</comment>
<evidence type="ECO:0000256" key="4">
    <source>
        <dbReference type="ARBA" id="ARBA00022729"/>
    </source>
</evidence>
<evidence type="ECO:0000256" key="7">
    <source>
        <dbReference type="ARBA" id="ARBA00023288"/>
    </source>
</evidence>
<feature type="domain" description="Spore germination GerAC-like C-terminal" evidence="8">
    <location>
        <begin position="136"/>
        <end position="293"/>
    </location>
</feature>
<dbReference type="InterPro" id="IPR057336">
    <property type="entry name" value="GerAC_N"/>
</dbReference>
<dbReference type="PANTHER" id="PTHR35789">
    <property type="entry name" value="SPORE GERMINATION PROTEIN B3"/>
    <property type="match status" value="1"/>
</dbReference>
<evidence type="ECO:0000259" key="9">
    <source>
        <dbReference type="Pfam" id="PF25198"/>
    </source>
</evidence>
<dbReference type="Gene3D" id="3.30.300.210">
    <property type="entry name" value="Nutrient germinant receptor protein C, domain 3"/>
    <property type="match status" value="1"/>
</dbReference>
<evidence type="ECO:0000313" key="10">
    <source>
        <dbReference type="EMBL" id="NEW05363.1"/>
    </source>
</evidence>
<dbReference type="EMBL" id="JAAIKC010000001">
    <property type="protein sequence ID" value="NEW05363.1"/>
    <property type="molecule type" value="Genomic_DNA"/>
</dbReference>
<evidence type="ECO:0000256" key="6">
    <source>
        <dbReference type="ARBA" id="ARBA00023139"/>
    </source>
</evidence>
<gene>
    <name evidence="10" type="ORF">GK047_04945</name>
</gene>
<proteinExistence type="inferred from homology"/>
<evidence type="ECO:0000256" key="3">
    <source>
        <dbReference type="ARBA" id="ARBA00022544"/>
    </source>
</evidence>
<accession>A0A6G3ZT27</accession>
<dbReference type="AlphaFoldDB" id="A0A6G3ZT27"/>
<organism evidence="10">
    <name type="scientific">Paenibacillus sp. SYP-B3998</name>
    <dbReference type="NCBI Taxonomy" id="2678564"/>
    <lineage>
        <taxon>Bacteria</taxon>
        <taxon>Bacillati</taxon>
        <taxon>Bacillota</taxon>
        <taxon>Bacilli</taxon>
        <taxon>Bacillales</taxon>
        <taxon>Paenibacillaceae</taxon>
        <taxon>Paenibacillus</taxon>
    </lineage>
</organism>
<feature type="domain" description="Spore germination protein N-terminal" evidence="9">
    <location>
        <begin position="21"/>
        <end position="124"/>
    </location>
</feature>
<protein>
    <submittedName>
        <fullName evidence="10">Ger(X)C family spore germination protein</fullName>
    </submittedName>
</protein>
<dbReference type="Pfam" id="PF25198">
    <property type="entry name" value="Spore_GerAC_N"/>
    <property type="match status" value="1"/>
</dbReference>
<evidence type="ECO:0000256" key="1">
    <source>
        <dbReference type="ARBA" id="ARBA00004635"/>
    </source>
</evidence>
<name>A0A6G3ZT27_9BACL</name>
<dbReference type="InterPro" id="IPR038501">
    <property type="entry name" value="Spore_GerAC_C_sf"/>
</dbReference>
<reference evidence="10" key="1">
    <citation type="submission" date="2020-02" db="EMBL/GenBank/DDBJ databases">
        <authorList>
            <person name="Shen X.-R."/>
            <person name="Zhang Y.-X."/>
        </authorList>
    </citation>
    <scope>NUCLEOTIDE SEQUENCE</scope>
    <source>
        <strain evidence="10">SYP-B3998</strain>
    </source>
</reference>
<dbReference type="GO" id="GO:0016020">
    <property type="term" value="C:membrane"/>
    <property type="evidence" value="ECO:0007669"/>
    <property type="project" value="UniProtKB-SubCell"/>
</dbReference>
<evidence type="ECO:0000256" key="2">
    <source>
        <dbReference type="ARBA" id="ARBA00007886"/>
    </source>
</evidence>
<comment type="similarity">
    <text evidence="2">Belongs to the GerABKC lipoprotein family.</text>
</comment>
<dbReference type="InterPro" id="IPR008844">
    <property type="entry name" value="Spore_GerAC-like"/>
</dbReference>
<dbReference type="PANTHER" id="PTHR35789:SF1">
    <property type="entry name" value="SPORE GERMINATION PROTEIN B3"/>
    <property type="match status" value="1"/>
</dbReference>
<comment type="subcellular location">
    <subcellularLocation>
        <location evidence="1">Membrane</location>
        <topology evidence="1">Lipid-anchor</topology>
    </subcellularLocation>
</comment>
<keyword evidence="6" id="KW-0564">Palmitate</keyword>